<dbReference type="InterPro" id="IPR035647">
    <property type="entry name" value="EFG_III/V"/>
</dbReference>
<dbReference type="SUPFAM" id="SSF54980">
    <property type="entry name" value="EF-G C-terminal domain-like"/>
    <property type="match status" value="1"/>
</dbReference>
<proteinExistence type="inferred from homology"/>
<evidence type="ECO:0000313" key="4">
    <source>
        <dbReference type="EMBL" id="MBK6090342.1"/>
    </source>
</evidence>
<feature type="domain" description="UPF0029" evidence="3">
    <location>
        <begin position="138"/>
        <end position="193"/>
    </location>
</feature>
<dbReference type="InterPro" id="IPR015269">
    <property type="entry name" value="UPF0029_Impact_C"/>
</dbReference>
<dbReference type="RefSeq" id="WP_186833520.1">
    <property type="nucleotide sequence ID" value="NZ_JAEQMG010000201.1"/>
</dbReference>
<dbReference type="Gene3D" id="3.30.230.30">
    <property type="entry name" value="Impact, N-terminal domain"/>
    <property type="match status" value="1"/>
</dbReference>
<dbReference type="InterPro" id="IPR020569">
    <property type="entry name" value="UPF0029_Impact_CS"/>
</dbReference>
<organism evidence="4 5">
    <name type="scientific">Ruminococcus difficilis</name>
    <dbReference type="NCBI Taxonomy" id="2763069"/>
    <lineage>
        <taxon>Bacteria</taxon>
        <taxon>Bacillati</taxon>
        <taxon>Bacillota</taxon>
        <taxon>Clostridia</taxon>
        <taxon>Eubacteriales</taxon>
        <taxon>Oscillospiraceae</taxon>
        <taxon>Ruminococcus</taxon>
    </lineage>
</organism>
<feature type="domain" description="Impact N-terminal" evidence="2">
    <location>
        <begin position="18"/>
        <end position="122"/>
    </location>
</feature>
<dbReference type="Proteomes" id="UP000633365">
    <property type="component" value="Unassembled WGS sequence"/>
</dbReference>
<dbReference type="EMBL" id="JAEQMG010000201">
    <property type="protein sequence ID" value="MBK6090342.1"/>
    <property type="molecule type" value="Genomic_DNA"/>
</dbReference>
<evidence type="ECO:0000259" key="2">
    <source>
        <dbReference type="Pfam" id="PF01205"/>
    </source>
</evidence>
<dbReference type="InterPro" id="IPR020568">
    <property type="entry name" value="Ribosomal_Su5_D2-typ_SF"/>
</dbReference>
<dbReference type="InterPro" id="IPR023582">
    <property type="entry name" value="Impact"/>
</dbReference>
<dbReference type="GO" id="GO:0005737">
    <property type="term" value="C:cytoplasm"/>
    <property type="evidence" value="ECO:0007669"/>
    <property type="project" value="TreeGrafter"/>
</dbReference>
<dbReference type="InterPro" id="IPR001498">
    <property type="entry name" value="Impact_N"/>
</dbReference>
<dbReference type="PROSITE" id="PS00910">
    <property type="entry name" value="UPF0029"/>
    <property type="match status" value="1"/>
</dbReference>
<accession>A0A934WUV4</accession>
<protein>
    <submittedName>
        <fullName evidence="4">YigZ family protein</fullName>
    </submittedName>
</protein>
<keyword evidence="5" id="KW-1185">Reference proteome</keyword>
<dbReference type="PANTHER" id="PTHR16301">
    <property type="entry name" value="IMPACT-RELATED"/>
    <property type="match status" value="1"/>
</dbReference>
<dbReference type="NCBIfam" id="TIGR00257">
    <property type="entry name" value="IMPACT_YIGZ"/>
    <property type="match status" value="1"/>
</dbReference>
<gene>
    <name evidence="4" type="ORF">JKK62_17185</name>
</gene>
<sequence length="209" mass="23277">MNTYKTVKEFACDELVEKRSRFIGYCKPVTTQDEAIAFINEIKTKHWDARHNVYAYVIKDEGVSRYSDDNEPQGTAGIPVLDAIRKRDITDCVIVVTRYFGGVLLGAGGLVRAYSAAAKLAIDAAQEREMELCSVCEVRCSYTLYGKLPSLVARFGGSIDDSDFTDEVTVRFHLPEDDLVAFNKALSEESSGKVAATECNKDFFDKVQK</sequence>
<comment type="similarity">
    <text evidence="1">Belongs to the IMPACT family.</text>
</comment>
<dbReference type="Pfam" id="PF01205">
    <property type="entry name" value="Impact_N"/>
    <property type="match status" value="1"/>
</dbReference>
<evidence type="ECO:0000256" key="1">
    <source>
        <dbReference type="ARBA" id="ARBA00007665"/>
    </source>
</evidence>
<reference evidence="4" key="1">
    <citation type="submission" date="2021-01" db="EMBL/GenBank/DDBJ databases">
        <title>Genome public.</title>
        <authorList>
            <person name="Liu C."/>
            <person name="Sun Q."/>
        </authorList>
    </citation>
    <scope>NUCLEOTIDE SEQUENCE</scope>
    <source>
        <strain evidence="4">M6</strain>
    </source>
</reference>
<dbReference type="SUPFAM" id="SSF54211">
    <property type="entry name" value="Ribosomal protein S5 domain 2-like"/>
    <property type="match status" value="1"/>
</dbReference>
<dbReference type="InterPro" id="IPR036956">
    <property type="entry name" value="Impact_N_sf"/>
</dbReference>
<dbReference type="Pfam" id="PF09186">
    <property type="entry name" value="DUF1949"/>
    <property type="match status" value="1"/>
</dbReference>
<dbReference type="GO" id="GO:0006446">
    <property type="term" value="P:regulation of translational initiation"/>
    <property type="evidence" value="ECO:0007669"/>
    <property type="project" value="TreeGrafter"/>
</dbReference>
<dbReference type="AlphaFoldDB" id="A0A934WUV4"/>
<dbReference type="Gene3D" id="3.30.70.240">
    <property type="match status" value="1"/>
</dbReference>
<evidence type="ECO:0000313" key="5">
    <source>
        <dbReference type="Proteomes" id="UP000633365"/>
    </source>
</evidence>
<comment type="caution">
    <text evidence="4">The sequence shown here is derived from an EMBL/GenBank/DDBJ whole genome shotgun (WGS) entry which is preliminary data.</text>
</comment>
<name>A0A934WUV4_9FIRM</name>
<dbReference type="InterPro" id="IPR015796">
    <property type="entry name" value="Impact_YigZ-like"/>
</dbReference>
<evidence type="ECO:0000259" key="3">
    <source>
        <dbReference type="Pfam" id="PF09186"/>
    </source>
</evidence>
<dbReference type="PANTHER" id="PTHR16301:SF20">
    <property type="entry name" value="IMPACT FAMILY MEMBER YIGZ"/>
    <property type="match status" value="1"/>
</dbReference>